<accession>A0A2A9NHJ7</accession>
<keyword evidence="3" id="KW-1185">Reference proteome</keyword>
<organism evidence="2 3">
    <name type="scientific">Amanita thiersii Skay4041</name>
    <dbReference type="NCBI Taxonomy" id="703135"/>
    <lineage>
        <taxon>Eukaryota</taxon>
        <taxon>Fungi</taxon>
        <taxon>Dikarya</taxon>
        <taxon>Basidiomycota</taxon>
        <taxon>Agaricomycotina</taxon>
        <taxon>Agaricomycetes</taxon>
        <taxon>Agaricomycetidae</taxon>
        <taxon>Agaricales</taxon>
        <taxon>Pluteineae</taxon>
        <taxon>Amanitaceae</taxon>
        <taxon>Amanita</taxon>
    </lineage>
</organism>
<dbReference type="Proteomes" id="UP000242287">
    <property type="component" value="Unassembled WGS sequence"/>
</dbReference>
<feature type="signal peptide" evidence="1">
    <location>
        <begin position="1"/>
        <end position="22"/>
    </location>
</feature>
<reference evidence="2 3" key="1">
    <citation type="submission" date="2014-02" db="EMBL/GenBank/DDBJ databases">
        <title>Transposable element dynamics among asymbiotic and ectomycorrhizal Amanita fungi.</title>
        <authorList>
            <consortium name="DOE Joint Genome Institute"/>
            <person name="Hess J."/>
            <person name="Skrede I."/>
            <person name="Wolfe B."/>
            <person name="LaButti K."/>
            <person name="Ohm R.A."/>
            <person name="Grigoriev I.V."/>
            <person name="Pringle A."/>
        </authorList>
    </citation>
    <scope>NUCLEOTIDE SEQUENCE [LARGE SCALE GENOMIC DNA]</scope>
    <source>
        <strain evidence="2 3">SKay4041</strain>
    </source>
</reference>
<dbReference type="AlphaFoldDB" id="A0A2A9NHJ7"/>
<dbReference type="OrthoDB" id="422086at2759"/>
<evidence type="ECO:0000313" key="2">
    <source>
        <dbReference type="EMBL" id="PFH50455.1"/>
    </source>
</evidence>
<dbReference type="PROSITE" id="PS51257">
    <property type="entry name" value="PROKAR_LIPOPROTEIN"/>
    <property type="match status" value="1"/>
</dbReference>
<gene>
    <name evidence="2" type="ORF">AMATHDRAFT_3942</name>
</gene>
<protein>
    <submittedName>
        <fullName evidence="2">Uncharacterized protein</fullName>
    </submittedName>
</protein>
<evidence type="ECO:0000313" key="3">
    <source>
        <dbReference type="Proteomes" id="UP000242287"/>
    </source>
</evidence>
<dbReference type="EMBL" id="KZ302003">
    <property type="protein sequence ID" value="PFH50455.1"/>
    <property type="molecule type" value="Genomic_DNA"/>
</dbReference>
<proteinExistence type="predicted"/>
<name>A0A2A9NHJ7_9AGAR</name>
<feature type="chain" id="PRO_5012766937" evidence="1">
    <location>
        <begin position="23"/>
        <end position="197"/>
    </location>
</feature>
<keyword evidence="1" id="KW-0732">Signal</keyword>
<sequence length="197" mass="21337">MDSKSLVWIPLLLLATSCLDSAIKSPNPPVSVKDGAVVASLNEKGLRSLLSVTPVIRQVFWSATLAEAAVVVAGAFPSMSISKKSDGMRTHPDRIVCTQTVLLRAWKTLHARTQHTEGPRADNNRTVQYCSAPKLHGCYPEQHGCDWVVWGEGLMGARIWVGGYVSWEDSCLCHVHTPVDGWYGGGVGKDKGRGKNA</sequence>
<evidence type="ECO:0000256" key="1">
    <source>
        <dbReference type="SAM" id="SignalP"/>
    </source>
</evidence>